<dbReference type="InterPro" id="IPR000086">
    <property type="entry name" value="NUDIX_hydrolase_dom"/>
</dbReference>
<keyword evidence="2" id="KW-0378">Hydrolase</keyword>
<dbReference type="PANTHER" id="PTHR43736:SF4">
    <property type="entry name" value="SLR1690 PROTEIN"/>
    <property type="match status" value="1"/>
</dbReference>
<dbReference type="Gene3D" id="3.90.79.10">
    <property type="entry name" value="Nucleoside Triphosphate Pyrophosphohydrolase"/>
    <property type="match status" value="1"/>
</dbReference>
<dbReference type="Gene3D" id="1.10.10.10">
    <property type="entry name" value="Winged helix-like DNA-binding domain superfamily/Winged helix DNA-binding domain"/>
    <property type="match status" value="1"/>
</dbReference>
<evidence type="ECO:0000313" key="3">
    <source>
        <dbReference type="Proteomes" id="UP000619078"/>
    </source>
</evidence>
<proteinExistence type="predicted"/>
<feature type="domain" description="Nudix hydrolase" evidence="1">
    <location>
        <begin position="20"/>
        <end position="168"/>
    </location>
</feature>
<keyword evidence="3" id="KW-1185">Reference proteome</keyword>
<evidence type="ECO:0000259" key="1">
    <source>
        <dbReference type="PROSITE" id="PS51462"/>
    </source>
</evidence>
<dbReference type="EMBL" id="JACWMX010000001">
    <property type="protein sequence ID" value="MBD1391839.1"/>
    <property type="molecule type" value="Genomic_DNA"/>
</dbReference>
<dbReference type="CDD" id="cd18873">
    <property type="entry name" value="NUDIX_NadM_like"/>
    <property type="match status" value="1"/>
</dbReference>
<protein>
    <submittedName>
        <fullName evidence="2">NUDIX hydrolase</fullName>
    </submittedName>
</protein>
<dbReference type="InterPro" id="IPR036390">
    <property type="entry name" value="WH_DNA-bd_sf"/>
</dbReference>
<dbReference type="SUPFAM" id="SSF55811">
    <property type="entry name" value="Nudix"/>
    <property type="match status" value="1"/>
</dbReference>
<dbReference type="InterPro" id="IPR036388">
    <property type="entry name" value="WH-like_DNA-bd_sf"/>
</dbReference>
<sequence length="242" mass="27360">MAATKIPNEGNPTGEGFIPNLAIDAVIFGFHDNELKVLLMHYSNTGYVALPGGFIRLEEDLDVAAMRVASERTGLKEIFLDQFHIFGDMTRFDPEPFKAILNANGIEPPVNHWLLKRFISVGYFALVDFTKVTPTPDKLFDSCGWYDLNDLPRLIQDHQLIIKKALESLRTQLDNKLIGFNLLPDNFTMGDLQALHETVLGKKLLRPAFQRKILSMGILERVAKKYSGGAHKAPYLYRFLPK</sequence>
<name>A0A926S165_9SPHI</name>
<reference evidence="2" key="1">
    <citation type="submission" date="2020-09" db="EMBL/GenBank/DDBJ databases">
        <title>Novel species of Mucilaginibacter isolated from a glacier on the Tibetan Plateau.</title>
        <authorList>
            <person name="Liu Q."/>
            <person name="Xin Y.-H."/>
        </authorList>
    </citation>
    <scope>NUCLEOTIDE SEQUENCE</scope>
    <source>
        <strain evidence="2">ZB1P21</strain>
    </source>
</reference>
<dbReference type="GO" id="GO:0016787">
    <property type="term" value="F:hydrolase activity"/>
    <property type="evidence" value="ECO:0007669"/>
    <property type="project" value="UniProtKB-KW"/>
</dbReference>
<dbReference type="SUPFAM" id="SSF46785">
    <property type="entry name" value="Winged helix' DNA-binding domain"/>
    <property type="match status" value="1"/>
</dbReference>
<dbReference type="PROSITE" id="PS51462">
    <property type="entry name" value="NUDIX"/>
    <property type="match status" value="1"/>
</dbReference>
<dbReference type="Proteomes" id="UP000619078">
    <property type="component" value="Unassembled WGS sequence"/>
</dbReference>
<dbReference type="RefSeq" id="WP_191160153.1">
    <property type="nucleotide sequence ID" value="NZ_JACWMX010000001.1"/>
</dbReference>
<dbReference type="PANTHER" id="PTHR43736">
    <property type="entry name" value="ADP-RIBOSE PYROPHOSPHATASE"/>
    <property type="match status" value="1"/>
</dbReference>
<dbReference type="Pfam" id="PF21906">
    <property type="entry name" value="WHD_NrtR"/>
    <property type="match status" value="1"/>
</dbReference>
<comment type="caution">
    <text evidence="2">The sequence shown here is derived from an EMBL/GenBank/DDBJ whole genome shotgun (WGS) entry which is preliminary data.</text>
</comment>
<dbReference type="InterPro" id="IPR015797">
    <property type="entry name" value="NUDIX_hydrolase-like_dom_sf"/>
</dbReference>
<gene>
    <name evidence="2" type="ORF">IDJ76_01885</name>
</gene>
<dbReference type="InterPro" id="IPR054105">
    <property type="entry name" value="WHD_NrtR"/>
</dbReference>
<organism evidence="2 3">
    <name type="scientific">Mucilaginibacter glaciei</name>
    <dbReference type="NCBI Taxonomy" id="2772109"/>
    <lineage>
        <taxon>Bacteria</taxon>
        <taxon>Pseudomonadati</taxon>
        <taxon>Bacteroidota</taxon>
        <taxon>Sphingobacteriia</taxon>
        <taxon>Sphingobacteriales</taxon>
        <taxon>Sphingobacteriaceae</taxon>
        <taxon>Mucilaginibacter</taxon>
    </lineage>
</organism>
<dbReference type="AlphaFoldDB" id="A0A926S165"/>
<evidence type="ECO:0000313" key="2">
    <source>
        <dbReference type="EMBL" id="MBD1391839.1"/>
    </source>
</evidence>
<accession>A0A926S165</accession>
<dbReference type="Pfam" id="PF00293">
    <property type="entry name" value="NUDIX"/>
    <property type="match status" value="1"/>
</dbReference>